<accession>A0ABX1D5X8</accession>
<protein>
    <submittedName>
        <fullName evidence="1">Uncharacterized protein</fullName>
    </submittedName>
</protein>
<feature type="non-terminal residue" evidence="1">
    <location>
        <position position="1"/>
    </location>
</feature>
<proteinExistence type="predicted"/>
<dbReference type="EMBL" id="JAAVJR010001617">
    <property type="protein sequence ID" value="NJW55848.1"/>
    <property type="molecule type" value="Genomic_DNA"/>
</dbReference>
<evidence type="ECO:0000313" key="1">
    <source>
        <dbReference type="EMBL" id="NJW55848.1"/>
    </source>
</evidence>
<dbReference type="Proteomes" id="UP000703674">
    <property type="component" value="Unassembled WGS sequence"/>
</dbReference>
<organism evidence="1 2">
    <name type="scientific">Salinimicrobium oceani</name>
    <dbReference type="NCBI Taxonomy" id="2722702"/>
    <lineage>
        <taxon>Bacteria</taxon>
        <taxon>Pseudomonadati</taxon>
        <taxon>Bacteroidota</taxon>
        <taxon>Flavobacteriia</taxon>
        <taxon>Flavobacteriales</taxon>
        <taxon>Flavobacteriaceae</taxon>
        <taxon>Salinimicrobium</taxon>
    </lineage>
</organism>
<gene>
    <name evidence="1" type="ORF">HC175_23315</name>
</gene>
<name>A0ABX1D5X8_9FLAO</name>
<keyword evidence="2" id="KW-1185">Reference proteome</keyword>
<sequence>LELLQVRMTQEKAEALTIREAKTAEVTAQFTAAKVQADTLLQQSLNDCHNQGSGN</sequence>
<comment type="caution">
    <text evidence="1">The sequence shown here is derived from an EMBL/GenBank/DDBJ whole genome shotgun (WGS) entry which is preliminary data.</text>
</comment>
<reference evidence="1 2" key="1">
    <citation type="submission" date="2020-03" db="EMBL/GenBank/DDBJ databases">
        <title>Salinimicrobium sp. nov, isolated from SCS.</title>
        <authorList>
            <person name="Cao W.R."/>
        </authorList>
    </citation>
    <scope>NUCLEOTIDE SEQUENCE [LARGE SCALE GENOMIC DNA]</scope>
    <source>
        <strain evidence="2">J15B91</strain>
    </source>
</reference>
<evidence type="ECO:0000313" key="2">
    <source>
        <dbReference type="Proteomes" id="UP000703674"/>
    </source>
</evidence>